<reference evidence="2" key="1">
    <citation type="submission" date="2021-01" db="EMBL/GenBank/DDBJ databases">
        <title>A chromosome-scale assembly of European eel, Anguilla anguilla.</title>
        <authorList>
            <person name="Henkel C."/>
            <person name="Jong-Raadsen S.A."/>
            <person name="Dufour S."/>
            <person name="Weltzien F.-A."/>
            <person name="Palstra A.P."/>
            <person name="Pelster B."/>
            <person name="Spaink H.P."/>
            <person name="Van Den Thillart G.E."/>
            <person name="Jansen H."/>
            <person name="Zahm M."/>
            <person name="Klopp C."/>
            <person name="Cedric C."/>
            <person name="Louis A."/>
            <person name="Berthelot C."/>
            <person name="Parey E."/>
            <person name="Roest Crollius H."/>
            <person name="Montfort J."/>
            <person name="Robinson-Rechavi M."/>
            <person name="Bucao C."/>
            <person name="Bouchez O."/>
            <person name="Gislard M."/>
            <person name="Lluch J."/>
            <person name="Milhes M."/>
            <person name="Lampietro C."/>
            <person name="Lopez Roques C."/>
            <person name="Donnadieu C."/>
            <person name="Braasch I."/>
            <person name="Desvignes T."/>
            <person name="Postlethwait J."/>
            <person name="Bobe J."/>
            <person name="Guiguen Y."/>
            <person name="Dirks R."/>
        </authorList>
    </citation>
    <scope>NUCLEOTIDE SEQUENCE</scope>
    <source>
        <strain evidence="2">Tag_6206</strain>
        <tissue evidence="2">Liver</tissue>
    </source>
</reference>
<feature type="signal peptide" evidence="1">
    <location>
        <begin position="1"/>
        <end position="18"/>
    </location>
</feature>
<evidence type="ECO:0000313" key="3">
    <source>
        <dbReference type="Proteomes" id="UP001044222"/>
    </source>
</evidence>
<evidence type="ECO:0000256" key="1">
    <source>
        <dbReference type="SAM" id="SignalP"/>
    </source>
</evidence>
<feature type="chain" id="PRO_5039264552" evidence="1">
    <location>
        <begin position="19"/>
        <end position="84"/>
    </location>
</feature>
<proteinExistence type="predicted"/>
<evidence type="ECO:0000313" key="2">
    <source>
        <dbReference type="EMBL" id="KAG5842843.1"/>
    </source>
</evidence>
<gene>
    <name evidence="2" type="ORF">ANANG_G00182050</name>
</gene>
<dbReference type="Proteomes" id="UP001044222">
    <property type="component" value="Chromosome 9"/>
</dbReference>
<comment type="caution">
    <text evidence="2">The sequence shown here is derived from an EMBL/GenBank/DDBJ whole genome shotgun (WGS) entry which is preliminary data.</text>
</comment>
<sequence>MGPWMLFYLLAIVKRSLGVNTEERLVEHLLNPAHYNKLIRPATNGWEADGVSGTADQCVLIPSAGNSCSVPSSAQYVLLFSAAL</sequence>
<keyword evidence="3" id="KW-1185">Reference proteome</keyword>
<dbReference type="EMBL" id="JAFIRN010000009">
    <property type="protein sequence ID" value="KAG5842843.1"/>
    <property type="molecule type" value="Genomic_DNA"/>
</dbReference>
<dbReference type="AlphaFoldDB" id="A0A9D3MBY5"/>
<protein>
    <submittedName>
        <fullName evidence="2">Uncharacterized protein</fullName>
    </submittedName>
</protein>
<accession>A0A9D3MBY5</accession>
<organism evidence="2 3">
    <name type="scientific">Anguilla anguilla</name>
    <name type="common">European freshwater eel</name>
    <name type="synonym">Muraena anguilla</name>
    <dbReference type="NCBI Taxonomy" id="7936"/>
    <lineage>
        <taxon>Eukaryota</taxon>
        <taxon>Metazoa</taxon>
        <taxon>Chordata</taxon>
        <taxon>Craniata</taxon>
        <taxon>Vertebrata</taxon>
        <taxon>Euteleostomi</taxon>
        <taxon>Actinopterygii</taxon>
        <taxon>Neopterygii</taxon>
        <taxon>Teleostei</taxon>
        <taxon>Anguilliformes</taxon>
        <taxon>Anguillidae</taxon>
        <taxon>Anguilla</taxon>
    </lineage>
</organism>
<name>A0A9D3MBY5_ANGAN</name>
<keyword evidence="1" id="KW-0732">Signal</keyword>